<dbReference type="AlphaFoldDB" id="A0A848R2S8"/>
<dbReference type="CDD" id="cd03349">
    <property type="entry name" value="LbH_XAT"/>
    <property type="match status" value="1"/>
</dbReference>
<dbReference type="Proteomes" id="UP000583639">
    <property type="component" value="Unassembled WGS sequence"/>
</dbReference>
<organism evidence="3 5">
    <name type="scientific">Phocaeicola vulgatus</name>
    <name type="common">Bacteroides vulgatus</name>
    <dbReference type="NCBI Taxonomy" id="821"/>
    <lineage>
        <taxon>Bacteria</taxon>
        <taxon>Pseudomonadati</taxon>
        <taxon>Bacteroidota</taxon>
        <taxon>Bacteroidia</taxon>
        <taxon>Bacteroidales</taxon>
        <taxon>Bacteroidaceae</taxon>
        <taxon>Phocaeicola</taxon>
    </lineage>
</organism>
<proteinExistence type="inferred from homology"/>
<sequence>MIRKILKRFFTDSFSVEWRKHNSHNFTTPANHFKADAVVIGKGTYGSLNVVTRDYQNVKLIIGNYCSIADGVKFLLSGNHQYDIVSTYPYELLMLGRKDAGIAVAKGNIIIGDDVWIGANAIICSGVTVGQGAIVAAGGVVTKDVEPYAIVGGNPARVIKYRFNENIRKKLGSIKLESVFENAKSTGHFELLHTILNEENIDNIVE</sequence>
<dbReference type="EMBL" id="JABDSH010000091">
    <property type="protein sequence ID" value="NMW38463.1"/>
    <property type="molecule type" value="Genomic_DNA"/>
</dbReference>
<protein>
    <submittedName>
        <fullName evidence="3">CatB-related O-acetyltransferase</fullName>
    </submittedName>
</protein>
<accession>A0A848R2S8</accession>
<reference evidence="4 5" key="1">
    <citation type="submission" date="2020-04" db="EMBL/GenBank/DDBJ databases">
        <title>A novel gut-associated lysogenic phage, Bacteroides phage BV01, alters the host transcriptome and bile acid metabolism in Bacteroides vulgatus.</title>
        <authorList>
            <person name="Campbell D.E."/>
            <person name="Ly L."/>
            <person name="Ridlon J.M."/>
            <person name="Hsiao A."/>
            <person name="Degnan P.H."/>
        </authorList>
    </citation>
    <scope>NUCLEOTIDE SEQUENCE [LARGE SCALE GENOMIC DNA]</scope>
    <source>
        <strain evidence="2 4">VPI-4506</strain>
        <strain evidence="3 5">VPI-BV8526</strain>
    </source>
</reference>
<evidence type="ECO:0000313" key="2">
    <source>
        <dbReference type="EMBL" id="NMW38463.1"/>
    </source>
</evidence>
<dbReference type="InterPro" id="IPR001451">
    <property type="entry name" value="Hexapep"/>
</dbReference>
<dbReference type="RefSeq" id="WP_117833742.1">
    <property type="nucleotide sequence ID" value="NZ_JABDSH010000091.1"/>
</dbReference>
<dbReference type="GO" id="GO:0016740">
    <property type="term" value="F:transferase activity"/>
    <property type="evidence" value="ECO:0007669"/>
    <property type="project" value="UniProtKB-KW"/>
</dbReference>
<dbReference type="PANTHER" id="PTHR43300:SF11">
    <property type="entry name" value="ACETYLTRANSFERASE RV3034C-RELATED"/>
    <property type="match status" value="1"/>
</dbReference>
<dbReference type="InterPro" id="IPR050179">
    <property type="entry name" value="Trans_hexapeptide_repeat"/>
</dbReference>
<name>A0A848R2S8_PHOVU</name>
<evidence type="ECO:0000256" key="1">
    <source>
        <dbReference type="ARBA" id="ARBA00007274"/>
    </source>
</evidence>
<keyword evidence="3" id="KW-0808">Transferase</keyword>
<evidence type="ECO:0000313" key="3">
    <source>
        <dbReference type="EMBL" id="NMW42614.1"/>
    </source>
</evidence>
<dbReference type="InterPro" id="IPR011004">
    <property type="entry name" value="Trimer_LpxA-like_sf"/>
</dbReference>
<dbReference type="PANTHER" id="PTHR43300">
    <property type="entry name" value="ACETYLTRANSFERASE"/>
    <property type="match status" value="1"/>
</dbReference>
<gene>
    <name evidence="2" type="ORF">HKQ54_20535</name>
    <name evidence="3" type="ORF">HKQ55_21425</name>
</gene>
<comment type="similarity">
    <text evidence="1">Belongs to the transferase hexapeptide repeat family.</text>
</comment>
<evidence type="ECO:0000313" key="4">
    <source>
        <dbReference type="Proteomes" id="UP000555193"/>
    </source>
</evidence>
<dbReference type="EMBL" id="JABDSI010000138">
    <property type="protein sequence ID" value="NMW42614.1"/>
    <property type="molecule type" value="Genomic_DNA"/>
</dbReference>
<dbReference type="SUPFAM" id="SSF51161">
    <property type="entry name" value="Trimeric LpxA-like enzymes"/>
    <property type="match status" value="1"/>
</dbReference>
<dbReference type="Pfam" id="PF14602">
    <property type="entry name" value="Hexapep_2"/>
    <property type="match status" value="1"/>
</dbReference>
<evidence type="ECO:0000313" key="5">
    <source>
        <dbReference type="Proteomes" id="UP000583639"/>
    </source>
</evidence>
<comment type="caution">
    <text evidence="3">The sequence shown here is derived from an EMBL/GenBank/DDBJ whole genome shotgun (WGS) entry which is preliminary data.</text>
</comment>
<dbReference type="Proteomes" id="UP000555193">
    <property type="component" value="Unassembled WGS sequence"/>
</dbReference>
<dbReference type="Gene3D" id="2.160.10.10">
    <property type="entry name" value="Hexapeptide repeat proteins"/>
    <property type="match status" value="1"/>
</dbReference>